<evidence type="ECO:0000313" key="2">
    <source>
        <dbReference type="EMBL" id="GAB66432.1"/>
    </source>
</evidence>
<feature type="region of interest" description="Disordered" evidence="1">
    <location>
        <begin position="103"/>
        <end position="124"/>
    </location>
</feature>
<dbReference type="VEuPathDB" id="PlasmoDB:PCYB_092180"/>
<dbReference type="Proteomes" id="UP000006319">
    <property type="component" value="Chromosome 9"/>
</dbReference>
<reference evidence="2 3" key="1">
    <citation type="journal article" date="2012" name="Nat. Genet.">
        <title>Plasmodium cynomolgi genome sequences provide insight into Plasmodium vivax and the monkey malaria clade.</title>
        <authorList>
            <person name="Tachibana S."/>
            <person name="Sullivan S.A."/>
            <person name="Kawai S."/>
            <person name="Nakamura S."/>
            <person name="Kim H.R."/>
            <person name="Goto N."/>
            <person name="Arisue N."/>
            <person name="Palacpac N.M.Q."/>
            <person name="Honma H."/>
            <person name="Yagi M."/>
            <person name="Tougan T."/>
            <person name="Katakai Y."/>
            <person name="Kaneko O."/>
            <person name="Mita T."/>
            <person name="Kita K."/>
            <person name="Yasutomi Y."/>
            <person name="Sutton P.L."/>
            <person name="Shakhbatyan R."/>
            <person name="Horii T."/>
            <person name="Yasunaga T."/>
            <person name="Barnwell J.W."/>
            <person name="Escalante A.A."/>
            <person name="Carlton J.M."/>
            <person name="Tanabe K."/>
        </authorList>
    </citation>
    <scope>NUCLEOTIDE SEQUENCE [LARGE SCALE GENOMIC DNA]</scope>
    <source>
        <strain evidence="2 3">B</strain>
    </source>
</reference>
<keyword evidence="3" id="KW-1185">Reference proteome</keyword>
<proteinExistence type="predicted"/>
<sequence length="299" mass="34652">MTPYAHLWTARLNVCKGGTTALLLKAPDLRLKRCLHVSPLCRDRKSSLCLTPTGKNPLLRKSGTNDATLDSTVTPQGNEQANFMQYVFKWGIGNKFRSDPENRFGPFIKGGKRAQRKDGKKKKQQLHTSLLDRRLINKWQGADLPSVHNSTANHPVCSSQFRFHPVHLSRAKEVTIRKDYFDSGNENIKYEELNEQWEVFWFENNKLNAKPFPIKKYGIESAKREAIKFFESLKQNKRINDRPHYESGVEGVHYDVVTNCWVAFYRQRNFPVCRSFSAEYHGFETAKKLAIERVKQCKE</sequence>
<name>K6VB63_PLACD</name>
<dbReference type="EMBL" id="DF157101">
    <property type="protein sequence ID" value="GAB66432.1"/>
    <property type="molecule type" value="Genomic_DNA"/>
</dbReference>
<dbReference type="PhylomeDB" id="K6VB63"/>
<dbReference type="Gene3D" id="1.20.5.2050">
    <property type="match status" value="2"/>
</dbReference>
<evidence type="ECO:0000313" key="3">
    <source>
        <dbReference type="Proteomes" id="UP000006319"/>
    </source>
</evidence>
<protein>
    <submittedName>
        <fullName evidence="2">Transcription factor with AP2 domain(S)</fullName>
    </submittedName>
</protein>
<dbReference type="GeneID" id="14692786"/>
<evidence type="ECO:0000256" key="1">
    <source>
        <dbReference type="SAM" id="MobiDB-lite"/>
    </source>
</evidence>
<dbReference type="RefSeq" id="XP_004222379.1">
    <property type="nucleotide sequence ID" value="XM_004222331.1"/>
</dbReference>
<gene>
    <name evidence="2" type="ORF">PCYB_092180</name>
</gene>
<organism evidence="2 3">
    <name type="scientific">Plasmodium cynomolgi (strain B)</name>
    <dbReference type="NCBI Taxonomy" id="1120755"/>
    <lineage>
        <taxon>Eukaryota</taxon>
        <taxon>Sar</taxon>
        <taxon>Alveolata</taxon>
        <taxon>Apicomplexa</taxon>
        <taxon>Aconoidasida</taxon>
        <taxon>Haemosporida</taxon>
        <taxon>Plasmodiidae</taxon>
        <taxon>Plasmodium</taxon>
        <taxon>Plasmodium (Plasmodium)</taxon>
    </lineage>
</organism>
<dbReference type="KEGG" id="pcy:PCYB_092180"/>
<dbReference type="eggNOG" id="ENOG502SQDD">
    <property type="taxonomic scope" value="Eukaryota"/>
</dbReference>
<feature type="compositionally biased region" description="Basic residues" evidence="1">
    <location>
        <begin position="110"/>
        <end position="124"/>
    </location>
</feature>
<dbReference type="OrthoDB" id="361126at2759"/>
<dbReference type="AlphaFoldDB" id="K6VB63"/>
<accession>K6VB63</accession>